<protein>
    <submittedName>
        <fullName evidence="3">Two-component flavin-dependent monooxygenase/oxygenase LndZ5</fullName>
    </submittedName>
</protein>
<dbReference type="Gene3D" id="1.20.140.10">
    <property type="entry name" value="Butyryl-CoA Dehydrogenase, subunit A, domain 3"/>
    <property type="match status" value="1"/>
</dbReference>
<dbReference type="InterPro" id="IPR013107">
    <property type="entry name" value="Acyl-CoA_DH_C"/>
</dbReference>
<evidence type="ECO:0000313" key="3">
    <source>
        <dbReference type="EMBL" id="TWG27432.1"/>
    </source>
</evidence>
<dbReference type="InterPro" id="IPR050741">
    <property type="entry name" value="Acyl-CoA_dehydrogenase"/>
</dbReference>
<keyword evidence="4" id="KW-1185">Reference proteome</keyword>
<dbReference type="RefSeq" id="WP_154936525.1">
    <property type="nucleotide sequence ID" value="NZ_VIXA01000001.1"/>
</dbReference>
<name>A0A561WU79_9ACTN</name>
<sequence>MREQRSPATRLTPTAVADLAAVAARCAAASEADRRLDPDVVHALIDAGFARHFAPTRHGGNAGTFTDLTRAVARVGEACTATAWCASLVANLGRMAGLLPAEGQAEVWADGPDAVVVGSLSPTGRAEPVSGGWRLSGRWAYISAVGFADWALLCGQVPSDGPPAARVFAVPRAAYEITDTWFNVGMGATGSNTVVVRDVLVPDARSFDRAHLFTGAAAASTEPCHVVPLPAVNGLSFVAPVLGAARGMERAWTAHVTEKIRSAAAGSGPVPPRRVEQDVTLARTAGEIDAAELLLERAAAAADQGAGITPLETSRNLRDCSLAMDLLVEAVNRLFRAAGTSGHATSSPMQRAWREVNTASSHVALQFPPAASAYADQVFKI</sequence>
<dbReference type="SUPFAM" id="SSF47203">
    <property type="entry name" value="Acyl-CoA dehydrogenase C-terminal domain-like"/>
    <property type="match status" value="1"/>
</dbReference>
<feature type="domain" description="Acyl-CoA dehydrogenase C-terminal" evidence="2">
    <location>
        <begin position="236"/>
        <end position="366"/>
    </location>
</feature>
<dbReference type="GO" id="GO:0016712">
    <property type="term" value="F:oxidoreductase activity, acting on paired donors, with incorporation or reduction of molecular oxygen, reduced flavin or flavoprotein as one donor, and incorporation of one atom of oxygen"/>
    <property type="evidence" value="ECO:0007669"/>
    <property type="project" value="TreeGrafter"/>
</dbReference>
<dbReference type="GO" id="GO:0005737">
    <property type="term" value="C:cytoplasm"/>
    <property type="evidence" value="ECO:0007669"/>
    <property type="project" value="TreeGrafter"/>
</dbReference>
<dbReference type="GO" id="GO:0050660">
    <property type="term" value="F:flavin adenine dinucleotide binding"/>
    <property type="evidence" value="ECO:0007669"/>
    <property type="project" value="InterPro"/>
</dbReference>
<accession>A0A561WU79</accession>
<dbReference type="Gene3D" id="2.40.110.10">
    <property type="entry name" value="Butyryl-CoA Dehydrogenase, subunit A, domain 2"/>
    <property type="match status" value="1"/>
</dbReference>
<gene>
    <name evidence="3" type="ORF">FHX75_11569</name>
</gene>
<dbReference type="SUPFAM" id="SSF56645">
    <property type="entry name" value="Acyl-CoA dehydrogenase NM domain-like"/>
    <property type="match status" value="1"/>
</dbReference>
<reference evidence="3 4" key="1">
    <citation type="submission" date="2019-06" db="EMBL/GenBank/DDBJ databases">
        <title>Sequencing the genomes of 1000 actinobacteria strains.</title>
        <authorList>
            <person name="Klenk H.-P."/>
        </authorList>
    </citation>
    <scope>NUCLEOTIDE SEQUENCE [LARGE SCALE GENOMIC DNA]</scope>
    <source>
        <strain evidence="3 4">DSM 102131</strain>
    </source>
</reference>
<dbReference type="OrthoDB" id="3402961at2"/>
<comment type="caution">
    <text evidence="3">The sequence shown here is derived from an EMBL/GenBank/DDBJ whole genome shotgun (WGS) entry which is preliminary data.</text>
</comment>
<proteinExistence type="predicted"/>
<dbReference type="EMBL" id="VIXA01000001">
    <property type="protein sequence ID" value="TWG27432.1"/>
    <property type="molecule type" value="Genomic_DNA"/>
</dbReference>
<dbReference type="AlphaFoldDB" id="A0A561WU79"/>
<dbReference type="GO" id="GO:0003995">
    <property type="term" value="F:acyl-CoA dehydrogenase activity"/>
    <property type="evidence" value="ECO:0007669"/>
    <property type="project" value="TreeGrafter"/>
</dbReference>
<keyword evidence="1" id="KW-0560">Oxidoreductase</keyword>
<dbReference type="InterPro" id="IPR036250">
    <property type="entry name" value="AcylCo_DH-like_C"/>
</dbReference>
<dbReference type="InterPro" id="IPR009100">
    <property type="entry name" value="AcylCoA_DH/oxidase_NM_dom_sf"/>
</dbReference>
<dbReference type="PANTHER" id="PTHR48083">
    <property type="entry name" value="MEDIUM-CHAIN SPECIFIC ACYL-COA DEHYDROGENASE, MITOCHONDRIAL-RELATED"/>
    <property type="match status" value="1"/>
</dbReference>
<organism evidence="3 4">
    <name type="scientific">Micromonospora palomenae</name>
    <dbReference type="NCBI Taxonomy" id="1461247"/>
    <lineage>
        <taxon>Bacteria</taxon>
        <taxon>Bacillati</taxon>
        <taxon>Actinomycetota</taxon>
        <taxon>Actinomycetes</taxon>
        <taxon>Micromonosporales</taxon>
        <taxon>Micromonosporaceae</taxon>
        <taxon>Micromonospora</taxon>
    </lineage>
</organism>
<keyword evidence="3" id="KW-0503">Monooxygenase</keyword>
<evidence type="ECO:0000313" key="4">
    <source>
        <dbReference type="Proteomes" id="UP000319927"/>
    </source>
</evidence>
<dbReference type="Pfam" id="PF08028">
    <property type="entry name" value="Acyl-CoA_dh_2"/>
    <property type="match status" value="1"/>
</dbReference>
<dbReference type="PIRSF" id="PIRSF016578">
    <property type="entry name" value="HsaA"/>
    <property type="match status" value="1"/>
</dbReference>
<dbReference type="Proteomes" id="UP000319927">
    <property type="component" value="Unassembled WGS sequence"/>
</dbReference>
<dbReference type="GO" id="GO:0033539">
    <property type="term" value="P:fatty acid beta-oxidation using acyl-CoA dehydrogenase"/>
    <property type="evidence" value="ECO:0007669"/>
    <property type="project" value="TreeGrafter"/>
</dbReference>
<dbReference type="Gene3D" id="1.10.540.10">
    <property type="entry name" value="Acyl-CoA dehydrogenase/oxidase, N-terminal domain"/>
    <property type="match status" value="1"/>
</dbReference>
<dbReference type="InterPro" id="IPR046373">
    <property type="entry name" value="Acyl-CoA_Oxase/DH_mid-dom_sf"/>
</dbReference>
<evidence type="ECO:0000256" key="1">
    <source>
        <dbReference type="ARBA" id="ARBA00023002"/>
    </source>
</evidence>
<evidence type="ECO:0000259" key="2">
    <source>
        <dbReference type="Pfam" id="PF08028"/>
    </source>
</evidence>
<dbReference type="PANTHER" id="PTHR48083:SF19">
    <property type="entry name" value="FLAVIN-DEPENDENT MONOOXYGENASE, OXYGENASE SUBUNIT HSAA"/>
    <property type="match status" value="1"/>
</dbReference>
<dbReference type="InterPro" id="IPR037069">
    <property type="entry name" value="AcylCoA_DH/ox_N_sf"/>
</dbReference>